<name>A0A1H6ZEV5_9MICO</name>
<protein>
    <submittedName>
        <fullName evidence="3">Acyltransferase</fullName>
    </submittedName>
</protein>
<dbReference type="SUPFAM" id="SSF69593">
    <property type="entry name" value="Glycerol-3-phosphate (1)-acyltransferase"/>
    <property type="match status" value="1"/>
</dbReference>
<dbReference type="Pfam" id="PF01553">
    <property type="entry name" value="Acyltransferase"/>
    <property type="match status" value="1"/>
</dbReference>
<feature type="domain" description="Phospholipid/glycerol acyltransferase" evidence="2">
    <location>
        <begin position="144"/>
        <end position="294"/>
    </location>
</feature>
<keyword evidence="3" id="KW-0808">Transferase</keyword>
<evidence type="ECO:0000313" key="4">
    <source>
        <dbReference type="Proteomes" id="UP000183315"/>
    </source>
</evidence>
<evidence type="ECO:0000256" key="1">
    <source>
        <dbReference type="SAM" id="Phobius"/>
    </source>
</evidence>
<dbReference type="GO" id="GO:0016746">
    <property type="term" value="F:acyltransferase activity"/>
    <property type="evidence" value="ECO:0007669"/>
    <property type="project" value="UniProtKB-KW"/>
</dbReference>
<keyword evidence="1" id="KW-1133">Transmembrane helix</keyword>
<feature type="transmembrane region" description="Helical" evidence="1">
    <location>
        <begin position="20"/>
        <end position="53"/>
    </location>
</feature>
<dbReference type="InterPro" id="IPR002123">
    <property type="entry name" value="Plipid/glycerol_acylTrfase"/>
</dbReference>
<evidence type="ECO:0000313" key="3">
    <source>
        <dbReference type="EMBL" id="SEJ50654.1"/>
    </source>
</evidence>
<dbReference type="EMBL" id="FNZI01000004">
    <property type="protein sequence ID" value="SEJ50654.1"/>
    <property type="molecule type" value="Genomic_DNA"/>
</dbReference>
<dbReference type="eggNOG" id="COG0204">
    <property type="taxonomic scope" value="Bacteria"/>
</dbReference>
<sequence length="371" mass="40997">MSAERRSPRRVRWWRLPPRWVRRVVLAPALVLLAFVWLPVAVWFVVLVAAIVSFALPGRLRATRIVWLAGFYLLWDAACVVALAALWVWEGFGTRLGTEASQRRHLALARTMLRVLFSQARWTLRLEVDLEDADLDAIAPGHPLIVVCRHAGPGDSFIIVDALLNQFGRAPAIVLKDTLQWDPAIDILLHRIPSQFLTPRRHRAVGAPGGTEAIAALAEQLGEDGALLIFPEGANATPGRRARRIEALRAAGHADLADRAEAMPHVMPPHPGGVLAAMEARPDAAVVVVAHTGLERLSTVADVWRELPVDKRIVLKGWTAEDGDVPASREEREAWLFGWWETVDAWIDAHQPETSDAAEAREPRVGMGDAR</sequence>
<dbReference type="Proteomes" id="UP000183315">
    <property type="component" value="Unassembled WGS sequence"/>
</dbReference>
<keyword evidence="1" id="KW-0472">Membrane</keyword>
<accession>A0A1H6ZEV5</accession>
<evidence type="ECO:0000259" key="2">
    <source>
        <dbReference type="SMART" id="SM00563"/>
    </source>
</evidence>
<reference evidence="4" key="1">
    <citation type="submission" date="2016-10" db="EMBL/GenBank/DDBJ databases">
        <authorList>
            <person name="Varghese N."/>
        </authorList>
    </citation>
    <scope>NUCLEOTIDE SEQUENCE [LARGE SCALE GENOMIC DNA]</scope>
    <source>
        <strain evidence="4">DSM 24868</strain>
    </source>
</reference>
<dbReference type="STRING" id="1043493.SAMN05421637_2059"/>
<gene>
    <name evidence="3" type="ORF">SAMN05421637_2059</name>
</gene>
<organism evidence="3 4">
    <name type="scientific">Demequina mangrovi</name>
    <dbReference type="NCBI Taxonomy" id="1043493"/>
    <lineage>
        <taxon>Bacteria</taxon>
        <taxon>Bacillati</taxon>
        <taxon>Actinomycetota</taxon>
        <taxon>Actinomycetes</taxon>
        <taxon>Micrococcales</taxon>
        <taxon>Demequinaceae</taxon>
        <taxon>Demequina</taxon>
    </lineage>
</organism>
<proteinExistence type="predicted"/>
<feature type="transmembrane region" description="Helical" evidence="1">
    <location>
        <begin position="65"/>
        <end position="89"/>
    </location>
</feature>
<dbReference type="AlphaFoldDB" id="A0A1H6ZEV5"/>
<dbReference type="SMART" id="SM00563">
    <property type="entry name" value="PlsC"/>
    <property type="match status" value="1"/>
</dbReference>
<keyword evidence="3" id="KW-0012">Acyltransferase</keyword>
<keyword evidence="4" id="KW-1185">Reference proteome</keyword>
<dbReference type="RefSeq" id="WP_236623443.1">
    <property type="nucleotide sequence ID" value="NZ_BBLU01000021.1"/>
</dbReference>
<keyword evidence="1" id="KW-0812">Transmembrane</keyword>